<protein>
    <submittedName>
        <fullName evidence="1">Uncharacterized protein</fullName>
    </submittedName>
</protein>
<sequence>GRRCRLRNFGRSCCRLDRRDLFEPGFRRALLRGRCAGQGRRQRHRKLGAARSFLPGL</sequence>
<evidence type="ECO:0000313" key="1">
    <source>
        <dbReference type="EMBL" id="CAA9538858.1"/>
    </source>
</evidence>
<proteinExistence type="predicted"/>
<dbReference type="EMBL" id="CADCVX010000637">
    <property type="protein sequence ID" value="CAA9538858.1"/>
    <property type="molecule type" value="Genomic_DNA"/>
</dbReference>
<dbReference type="AlphaFoldDB" id="A0A6J4U4D1"/>
<organism evidence="1">
    <name type="scientific">uncultured Sphingomonadaceae bacterium</name>
    <dbReference type="NCBI Taxonomy" id="169976"/>
    <lineage>
        <taxon>Bacteria</taxon>
        <taxon>Pseudomonadati</taxon>
        <taxon>Pseudomonadota</taxon>
        <taxon>Alphaproteobacteria</taxon>
        <taxon>Sphingomonadales</taxon>
        <taxon>Sphingomonadaceae</taxon>
        <taxon>environmental samples</taxon>
    </lineage>
</organism>
<gene>
    <name evidence="1" type="ORF">AVDCRST_MAG91-3637</name>
</gene>
<reference evidence="1" key="1">
    <citation type="submission" date="2020-02" db="EMBL/GenBank/DDBJ databases">
        <authorList>
            <person name="Meier V. D."/>
        </authorList>
    </citation>
    <scope>NUCLEOTIDE SEQUENCE</scope>
    <source>
        <strain evidence="1">AVDCRST_MAG91</strain>
    </source>
</reference>
<feature type="non-terminal residue" evidence="1">
    <location>
        <position position="1"/>
    </location>
</feature>
<name>A0A6J4U4D1_9SPHN</name>
<feature type="non-terminal residue" evidence="1">
    <location>
        <position position="57"/>
    </location>
</feature>
<accession>A0A6J4U4D1</accession>